<comment type="caution">
    <text evidence="2">The sequence shown here is derived from an EMBL/GenBank/DDBJ whole genome shotgun (WGS) entry which is preliminary data.</text>
</comment>
<protein>
    <submittedName>
        <fullName evidence="2">Uncharacterized protein</fullName>
    </submittedName>
</protein>
<feature type="transmembrane region" description="Helical" evidence="1">
    <location>
        <begin position="105"/>
        <end position="128"/>
    </location>
</feature>
<proteinExistence type="predicted"/>
<dbReference type="PANTHER" id="PTHR46666">
    <property type="entry name" value="60S RIBOSOMAL L18A-LIKE PROTEIN"/>
    <property type="match status" value="1"/>
</dbReference>
<evidence type="ECO:0000313" key="2">
    <source>
        <dbReference type="EMBL" id="KAF6141392.1"/>
    </source>
</evidence>
<keyword evidence="1" id="KW-0472">Membrane</keyword>
<name>A0A7J7LFN7_9MAGN</name>
<feature type="transmembrane region" description="Helical" evidence="1">
    <location>
        <begin position="47"/>
        <end position="68"/>
    </location>
</feature>
<keyword evidence="1" id="KW-1133">Transmembrane helix</keyword>
<dbReference type="Proteomes" id="UP000541444">
    <property type="component" value="Unassembled WGS sequence"/>
</dbReference>
<keyword evidence="1" id="KW-0812">Transmembrane</keyword>
<dbReference type="EMBL" id="JACGCM010002327">
    <property type="protein sequence ID" value="KAF6141392.1"/>
    <property type="molecule type" value="Genomic_DNA"/>
</dbReference>
<dbReference type="OrthoDB" id="1992009at2759"/>
<dbReference type="PANTHER" id="PTHR46666:SF2">
    <property type="entry name" value="60S RIBOSOMAL L18A-LIKE PROTEIN"/>
    <property type="match status" value="1"/>
</dbReference>
<gene>
    <name evidence="2" type="ORF">GIB67_021208</name>
</gene>
<dbReference type="AlphaFoldDB" id="A0A7J7LFN7"/>
<organism evidence="2 3">
    <name type="scientific">Kingdonia uniflora</name>
    <dbReference type="NCBI Taxonomy" id="39325"/>
    <lineage>
        <taxon>Eukaryota</taxon>
        <taxon>Viridiplantae</taxon>
        <taxon>Streptophyta</taxon>
        <taxon>Embryophyta</taxon>
        <taxon>Tracheophyta</taxon>
        <taxon>Spermatophyta</taxon>
        <taxon>Magnoliopsida</taxon>
        <taxon>Ranunculales</taxon>
        <taxon>Circaeasteraceae</taxon>
        <taxon>Kingdonia</taxon>
    </lineage>
</organism>
<accession>A0A7J7LFN7</accession>
<sequence>MNLLRDDVAAKSAQGNNGTEQTKVHLMRVNVEKQDPSRKINTTMLDGGLTILVNLLISCITSLMVYSLDKICARFLLGFVFPVMWYYATVLYFGNYYNEDPREMAGLTASAIAVSAHLFVFLLSVVLWQ</sequence>
<feature type="transmembrane region" description="Helical" evidence="1">
    <location>
        <begin position="75"/>
        <end position="93"/>
    </location>
</feature>
<reference evidence="2 3" key="1">
    <citation type="journal article" date="2020" name="IScience">
        <title>Genome Sequencing of the Endangered Kingdonia uniflora (Circaeasteraceae, Ranunculales) Reveals Potential Mechanisms of Evolutionary Specialization.</title>
        <authorList>
            <person name="Sun Y."/>
            <person name="Deng T."/>
            <person name="Zhang A."/>
            <person name="Moore M.J."/>
            <person name="Landis J.B."/>
            <person name="Lin N."/>
            <person name="Zhang H."/>
            <person name="Zhang X."/>
            <person name="Huang J."/>
            <person name="Zhang X."/>
            <person name="Sun H."/>
            <person name="Wang H."/>
        </authorList>
    </citation>
    <scope>NUCLEOTIDE SEQUENCE [LARGE SCALE GENOMIC DNA]</scope>
    <source>
        <strain evidence="2">TB1705</strain>
        <tissue evidence="2">Leaf</tissue>
    </source>
</reference>
<evidence type="ECO:0000313" key="3">
    <source>
        <dbReference type="Proteomes" id="UP000541444"/>
    </source>
</evidence>
<keyword evidence="3" id="KW-1185">Reference proteome</keyword>
<evidence type="ECO:0000256" key="1">
    <source>
        <dbReference type="SAM" id="Phobius"/>
    </source>
</evidence>